<gene>
    <name evidence="1" type="ORF">Pfl04_25540</name>
</gene>
<dbReference type="AlphaFoldDB" id="A0A8J3LNW1"/>
<dbReference type="EMBL" id="BONU01000015">
    <property type="protein sequence ID" value="GIG74150.1"/>
    <property type="molecule type" value="Genomic_DNA"/>
</dbReference>
<organism evidence="1 2">
    <name type="scientific">Planosporangium flavigriseum</name>
    <dbReference type="NCBI Taxonomy" id="373681"/>
    <lineage>
        <taxon>Bacteria</taxon>
        <taxon>Bacillati</taxon>
        <taxon>Actinomycetota</taxon>
        <taxon>Actinomycetes</taxon>
        <taxon>Micromonosporales</taxon>
        <taxon>Micromonosporaceae</taxon>
        <taxon>Planosporangium</taxon>
    </lineage>
</organism>
<keyword evidence="2" id="KW-1185">Reference proteome</keyword>
<accession>A0A8J3LNW1</accession>
<evidence type="ECO:0000313" key="1">
    <source>
        <dbReference type="EMBL" id="GIG74150.1"/>
    </source>
</evidence>
<reference evidence="1" key="1">
    <citation type="submission" date="2021-01" db="EMBL/GenBank/DDBJ databases">
        <title>Whole genome shotgun sequence of Planosporangium flavigriseum NBRC 105377.</title>
        <authorList>
            <person name="Komaki H."/>
            <person name="Tamura T."/>
        </authorList>
    </citation>
    <scope>NUCLEOTIDE SEQUENCE</scope>
    <source>
        <strain evidence="1">NBRC 105377</strain>
    </source>
</reference>
<comment type="caution">
    <text evidence="1">The sequence shown here is derived from an EMBL/GenBank/DDBJ whole genome shotgun (WGS) entry which is preliminary data.</text>
</comment>
<sequence length="156" mass="15696">MFWQVDGDGVVVCWARAKAFVAELTLACAVLTSSCAAELSIRASTCPAATESPGFTSTSVTVPPVLKLSPRLCMACTVPAADEVSSTTPRCTRTVAGPAAAGAPPPAYAMAVTAVAPTAAVPSVSHSAGPRPRRCAGSRSVMVGQCGHPGSLLPWA</sequence>
<name>A0A8J3LNW1_9ACTN</name>
<proteinExistence type="predicted"/>
<evidence type="ECO:0000313" key="2">
    <source>
        <dbReference type="Proteomes" id="UP000653674"/>
    </source>
</evidence>
<protein>
    <submittedName>
        <fullName evidence="1">Uncharacterized protein</fullName>
    </submittedName>
</protein>
<dbReference type="Proteomes" id="UP000653674">
    <property type="component" value="Unassembled WGS sequence"/>
</dbReference>